<protein>
    <submittedName>
        <fullName evidence="1">Uncharacterized protein</fullName>
    </submittedName>
</protein>
<evidence type="ECO:0000313" key="1">
    <source>
        <dbReference type="EMBL" id="KAH7840324.1"/>
    </source>
</evidence>
<gene>
    <name evidence="1" type="ORF">Vadar_015583</name>
</gene>
<accession>A0ACB7XHN7</accession>
<name>A0ACB7XHN7_9ERIC</name>
<proteinExistence type="predicted"/>
<reference evidence="1 2" key="1">
    <citation type="journal article" date="2021" name="Hortic Res">
        <title>High-quality reference genome and annotation aids understanding of berry development for evergreen blueberry (Vaccinium darrowii).</title>
        <authorList>
            <person name="Yu J."/>
            <person name="Hulse-Kemp A.M."/>
            <person name="Babiker E."/>
            <person name="Staton M."/>
        </authorList>
    </citation>
    <scope>NUCLEOTIDE SEQUENCE [LARGE SCALE GENOMIC DNA]</scope>
    <source>
        <strain evidence="2">cv. NJ 8807/NJ 8810</strain>
        <tissue evidence="1">Young leaf</tissue>
    </source>
</reference>
<dbReference type="EMBL" id="CM037160">
    <property type="protein sequence ID" value="KAH7840324.1"/>
    <property type="molecule type" value="Genomic_DNA"/>
</dbReference>
<organism evidence="1 2">
    <name type="scientific">Vaccinium darrowii</name>
    <dbReference type="NCBI Taxonomy" id="229202"/>
    <lineage>
        <taxon>Eukaryota</taxon>
        <taxon>Viridiplantae</taxon>
        <taxon>Streptophyta</taxon>
        <taxon>Embryophyta</taxon>
        <taxon>Tracheophyta</taxon>
        <taxon>Spermatophyta</taxon>
        <taxon>Magnoliopsida</taxon>
        <taxon>eudicotyledons</taxon>
        <taxon>Gunneridae</taxon>
        <taxon>Pentapetalae</taxon>
        <taxon>asterids</taxon>
        <taxon>Ericales</taxon>
        <taxon>Ericaceae</taxon>
        <taxon>Vaccinioideae</taxon>
        <taxon>Vaccinieae</taxon>
        <taxon>Vaccinium</taxon>
    </lineage>
</organism>
<keyword evidence="2" id="KW-1185">Reference proteome</keyword>
<evidence type="ECO:0000313" key="2">
    <source>
        <dbReference type="Proteomes" id="UP000828048"/>
    </source>
</evidence>
<dbReference type="Proteomes" id="UP000828048">
    <property type="component" value="Chromosome 10"/>
</dbReference>
<sequence length="255" mass="28686">MEDEADDREQAAHDGGHQREKKSSFVIQIPSYKEVTDTSQSSQPPPPSSLFTPSPSFSQAFNFIKNSEFYSPPPPPSTAAASTSRPFGNQPEAPSLSSSAVPSSSTTSQIANNRNAILVSHRQVSQWMSDKRSLQLSLNDIAVRLDLISKVHGTKLAENYFHDIPEKFNVVEAYGVLLNIYALEKSVKRAEAIMEKLRELGQTTFTFNVMLNLYRQTEKRDKIDLLVQEMEEKRTKYDKFTFSILLNVYATSLTQ</sequence>
<comment type="caution">
    <text evidence="1">The sequence shown here is derived from an EMBL/GenBank/DDBJ whole genome shotgun (WGS) entry which is preliminary data.</text>
</comment>